<feature type="domain" description="Tape measure protein N-terminal" evidence="3">
    <location>
        <begin position="84"/>
        <end position="273"/>
    </location>
</feature>
<dbReference type="InterPro" id="IPR013491">
    <property type="entry name" value="Tape_meas_N"/>
</dbReference>
<dbReference type="EMBL" id="NITZ01000041">
    <property type="protein sequence ID" value="PHM46496.1"/>
    <property type="molecule type" value="Genomic_DNA"/>
</dbReference>
<comment type="caution">
    <text evidence="4">The sequence shown here is derived from an EMBL/GenBank/DDBJ whole genome shotgun (WGS) entry which is preliminary data.</text>
</comment>
<organism evidence="4 5">
    <name type="scientific">Xenorhabdus miraniensis</name>
    <dbReference type="NCBI Taxonomy" id="351674"/>
    <lineage>
        <taxon>Bacteria</taxon>
        <taxon>Pseudomonadati</taxon>
        <taxon>Pseudomonadota</taxon>
        <taxon>Gammaproteobacteria</taxon>
        <taxon>Enterobacterales</taxon>
        <taxon>Morganellaceae</taxon>
        <taxon>Xenorhabdus</taxon>
    </lineage>
</organism>
<dbReference type="AlphaFoldDB" id="A0A2D0JJK9"/>
<evidence type="ECO:0000313" key="5">
    <source>
        <dbReference type="Proteomes" id="UP000221980"/>
    </source>
</evidence>
<dbReference type="Proteomes" id="UP000221980">
    <property type="component" value="Unassembled WGS sequence"/>
</dbReference>
<evidence type="ECO:0000256" key="1">
    <source>
        <dbReference type="SAM" id="Coils"/>
    </source>
</evidence>
<gene>
    <name evidence="4" type="ORF">Xmir_04182</name>
</gene>
<keyword evidence="1" id="KW-0175">Coiled coil</keyword>
<dbReference type="Pfam" id="PF06120">
    <property type="entry name" value="Phage_HK97_TLTM"/>
    <property type="match status" value="1"/>
</dbReference>
<dbReference type="NCBIfam" id="TIGR02675">
    <property type="entry name" value="tape_meas_nterm"/>
    <property type="match status" value="1"/>
</dbReference>
<proteinExistence type="predicted"/>
<evidence type="ECO:0000313" key="4">
    <source>
        <dbReference type="EMBL" id="PHM46496.1"/>
    </source>
</evidence>
<dbReference type="Pfam" id="PF20155">
    <property type="entry name" value="TMP_3"/>
    <property type="match status" value="1"/>
</dbReference>
<name>A0A2D0JJK9_9GAMM</name>
<accession>A0A2D0JJK9</accession>
<feature type="coiled-coil region" evidence="1">
    <location>
        <begin position="745"/>
        <end position="772"/>
    </location>
</feature>
<dbReference type="OrthoDB" id="79849at2"/>
<keyword evidence="5" id="KW-1185">Reference proteome</keyword>
<protein>
    <submittedName>
        <fullName evidence="4">Tail length tape measure protein</fullName>
    </submittedName>
</protein>
<sequence length="1110" mass="119672">MAKLRELIIKISANSASFQSEIARASRMGAEYYRTMEKGGRQAAAATRHSQQALRELNNQLLSAKNAAAGMAGAFAGMFATGRLISMADNYNSLNARIKLATTSTEDFTHAQRELMRISQYTGSTFESNAGLFSRVSSSLREYGYSTQDILSLTDALATGLQVSGASAEETSSLIVQLSQALGRGVLRGQDFNSVAQSGQRIMKALSDGLGVAQKDLKQLADAGELTTPKIVPALIGQLKTLHDEFDSMPNSVSAASTRVTNAFQQWVGEANKTTAVTATLSGVLDGVAKNMDTVAAAGGILVAVGAARFFGGMVTGAVTATGRILETYRAEVALADAQVRGTQIATARARAAVYRAQRALVAAQHTDKQALAETRLAQAQARLSRNIDARTAAQDRLNKVTSLGSRLMGGALGLIGGLPGLAMLAGSALYYLHQSQEQAKQSALELGKNTDLLIESLKTMNSLEIKKRIFDTQDQVSDQKKAIEAQTQLVEARKMAMERARIVAEKGVKTLYSSSPTEQLTEAIRVYNNEVNNLAIMQAGLGNKQRELNMLQASQTGLLRDNYVEMLNTRDILPMLTLAGSDFNKVLSAGNRLLQERMTLTPVPFALPPAPLDDKQKDFLNKSERDLALSTLQGEARVKKQAEFAAEDQGLNTPQHRDNYQKYINNAIAIYQNGEKAKAAQAAASKAASEAAKAAREAAKVVEDYASKVAELNTQLATEAIRYKDGNAAAELFAASQGNVTKFTKEQNDHLNQLNQRLAETKQRYQDLQAAIDADPFRNVAKRTKEATEQLQRQNAAGQIESPAEYTYREGEIWKDEVKGNAEASQRYAVSADKDLLGDIDPIQDLENQLERKKALYQSYADSTVISEQRKNELILAAERDTDAKRFEAAKQVFASQGDLQSLAVTMFETTQERMGNMVTGLLTGTKSLREGMSEMFASLAQDVIKSLVKMAAQALITNTIMKGMGSMGGGGMFSGFTSLFTQNAKGGVYTSANLSQYSGQIVSSPTLFAFAKGAGLMGEAGPEAIMPLARTSNGNLGVRLVGANLPNSGAAPQVHITIHNEQTTQTTSPGWEQFGSEIGRFVEQRYRELIGRDLGQGGILNRAIKGGR</sequence>
<reference evidence="4 5" key="1">
    <citation type="journal article" date="2017" name="Nat. Microbiol.">
        <title>Natural product diversity associated with the nematode symbionts Photorhabdus and Xenorhabdus.</title>
        <authorList>
            <person name="Tobias N.J."/>
            <person name="Wolff H."/>
            <person name="Djahanschiri B."/>
            <person name="Grundmann F."/>
            <person name="Kronenwerth M."/>
            <person name="Shi Y.M."/>
            <person name="Simonyi S."/>
            <person name="Grun P."/>
            <person name="Shapiro-Ilan D."/>
            <person name="Pidot S.J."/>
            <person name="Stinear T.P."/>
            <person name="Ebersberger I."/>
            <person name="Bode H.B."/>
        </authorList>
    </citation>
    <scope>NUCLEOTIDE SEQUENCE [LARGE SCALE GENOMIC DNA]</scope>
    <source>
        <strain evidence="4 5">DSM 17902</strain>
    </source>
</reference>
<evidence type="ECO:0000259" key="3">
    <source>
        <dbReference type="Pfam" id="PF20155"/>
    </source>
</evidence>
<feature type="domain" description="Tail length tape measure" evidence="2">
    <location>
        <begin position="395"/>
        <end position="677"/>
    </location>
</feature>
<dbReference type="InterPro" id="IPR009302">
    <property type="entry name" value="Tail_length_tape_measure"/>
</dbReference>
<evidence type="ECO:0000259" key="2">
    <source>
        <dbReference type="Pfam" id="PF06120"/>
    </source>
</evidence>